<dbReference type="PANTHER" id="PTHR46383:SF3">
    <property type="entry name" value="ASPARTATE AMINOTRANSFERASE-RELATED"/>
    <property type="match status" value="1"/>
</dbReference>
<dbReference type="InterPro" id="IPR050596">
    <property type="entry name" value="AspAT/PAT-like"/>
</dbReference>
<gene>
    <name evidence="8" type="ORF">AVDCRST_MAG19-1018</name>
</gene>
<proteinExistence type="inferred from homology"/>
<organism evidence="8">
    <name type="scientific">uncultured Thermomicrobiales bacterium</name>
    <dbReference type="NCBI Taxonomy" id="1645740"/>
    <lineage>
        <taxon>Bacteria</taxon>
        <taxon>Pseudomonadati</taxon>
        <taxon>Thermomicrobiota</taxon>
        <taxon>Thermomicrobia</taxon>
        <taxon>Thermomicrobiales</taxon>
        <taxon>environmental samples</taxon>
    </lineage>
</organism>
<dbReference type="EC" id="2.6.1.-" evidence="6"/>
<evidence type="ECO:0000313" key="8">
    <source>
        <dbReference type="EMBL" id="CAA9553467.1"/>
    </source>
</evidence>
<dbReference type="CDD" id="cd00609">
    <property type="entry name" value="AAT_like"/>
    <property type="match status" value="1"/>
</dbReference>
<reference evidence="8" key="1">
    <citation type="submission" date="2020-02" db="EMBL/GenBank/DDBJ databases">
        <authorList>
            <person name="Meier V. D."/>
        </authorList>
    </citation>
    <scope>NUCLEOTIDE SEQUENCE</scope>
    <source>
        <strain evidence="8">AVDCRST_MAG19</strain>
    </source>
</reference>
<evidence type="ECO:0000256" key="6">
    <source>
        <dbReference type="RuleBase" id="RU000481"/>
    </source>
</evidence>
<dbReference type="GO" id="GO:0006520">
    <property type="term" value="P:amino acid metabolic process"/>
    <property type="evidence" value="ECO:0007669"/>
    <property type="project" value="InterPro"/>
</dbReference>
<sequence length="397" mass="42683">MKLARAVQDLAPSGIRRFFDVVSRMDDVISLGVGEPDFGTAWRVREAAIYGLERGRTSYTGNAGLLELRQAIAAALGRRYGLEYDPEEQVLVTVGVSEALDLALRALLDPGDEVIVPEPCYVAYPPCVTLAGGVPVPLPTRAEQGFVPTPEEVERLITPRTRAILLNYPNNPTGGAPTREQLLALAEVARRRDLVVISDEIYDRLSYDRPHVSVPTLPGMAERTLLLNGFSKTYGMTGWRVGYAAGPADLVAAMTKIHQYTALCAGRSAQEAAIEALRVPDRDVEAMVDDYDARRRLIVAGLNRIGLPCHLPAGAFYAFPSVAATGLSAQEFAERLLHEGRVAVVPGDAFGAGGAGHVRCAYATGLDQIEEALGRMERFVVGLPTMEGARIGTTVAS</sequence>
<accession>A0A6J4UML7</accession>
<dbReference type="AlphaFoldDB" id="A0A6J4UML7"/>
<dbReference type="InterPro" id="IPR004838">
    <property type="entry name" value="NHTrfase_class1_PyrdxlP-BS"/>
</dbReference>
<dbReference type="PANTHER" id="PTHR46383">
    <property type="entry name" value="ASPARTATE AMINOTRANSFERASE"/>
    <property type="match status" value="1"/>
</dbReference>
<evidence type="ECO:0000256" key="3">
    <source>
        <dbReference type="ARBA" id="ARBA00022576"/>
    </source>
</evidence>
<keyword evidence="4 6" id="KW-0808">Transferase</keyword>
<dbReference type="SUPFAM" id="SSF53383">
    <property type="entry name" value="PLP-dependent transferases"/>
    <property type="match status" value="1"/>
</dbReference>
<protein>
    <recommendedName>
        <fullName evidence="6">Aminotransferase</fullName>
        <ecNumber evidence="6">2.6.1.-</ecNumber>
    </recommendedName>
</protein>
<dbReference type="EMBL" id="CADCWL010000041">
    <property type="protein sequence ID" value="CAA9553467.1"/>
    <property type="molecule type" value="Genomic_DNA"/>
</dbReference>
<evidence type="ECO:0000259" key="7">
    <source>
        <dbReference type="Pfam" id="PF00155"/>
    </source>
</evidence>
<dbReference type="FunFam" id="3.40.640.10:FF:000033">
    <property type="entry name" value="Aspartate aminotransferase"/>
    <property type="match status" value="1"/>
</dbReference>
<dbReference type="GO" id="GO:0008483">
    <property type="term" value="F:transaminase activity"/>
    <property type="evidence" value="ECO:0007669"/>
    <property type="project" value="UniProtKB-KW"/>
</dbReference>
<dbReference type="PROSITE" id="PS00105">
    <property type="entry name" value="AA_TRANSFER_CLASS_1"/>
    <property type="match status" value="1"/>
</dbReference>
<dbReference type="Pfam" id="PF00155">
    <property type="entry name" value="Aminotran_1_2"/>
    <property type="match status" value="1"/>
</dbReference>
<dbReference type="InterPro" id="IPR015421">
    <property type="entry name" value="PyrdxlP-dep_Trfase_major"/>
</dbReference>
<dbReference type="GO" id="GO:0030170">
    <property type="term" value="F:pyridoxal phosphate binding"/>
    <property type="evidence" value="ECO:0007669"/>
    <property type="project" value="InterPro"/>
</dbReference>
<dbReference type="InterPro" id="IPR015422">
    <property type="entry name" value="PyrdxlP-dep_Trfase_small"/>
</dbReference>
<evidence type="ECO:0000256" key="4">
    <source>
        <dbReference type="ARBA" id="ARBA00022679"/>
    </source>
</evidence>
<comment type="similarity">
    <text evidence="2 6">Belongs to the class-I pyridoxal-phosphate-dependent aminotransferase family.</text>
</comment>
<evidence type="ECO:0000256" key="2">
    <source>
        <dbReference type="ARBA" id="ARBA00007441"/>
    </source>
</evidence>
<evidence type="ECO:0000256" key="5">
    <source>
        <dbReference type="ARBA" id="ARBA00022898"/>
    </source>
</evidence>
<name>A0A6J4UML7_9BACT</name>
<keyword evidence="5" id="KW-0663">Pyridoxal phosphate</keyword>
<comment type="cofactor">
    <cofactor evidence="1 6">
        <name>pyridoxal 5'-phosphate</name>
        <dbReference type="ChEBI" id="CHEBI:597326"/>
    </cofactor>
</comment>
<dbReference type="Gene3D" id="3.40.640.10">
    <property type="entry name" value="Type I PLP-dependent aspartate aminotransferase-like (Major domain)"/>
    <property type="match status" value="1"/>
</dbReference>
<evidence type="ECO:0000256" key="1">
    <source>
        <dbReference type="ARBA" id="ARBA00001933"/>
    </source>
</evidence>
<dbReference type="InterPro" id="IPR004839">
    <property type="entry name" value="Aminotransferase_I/II_large"/>
</dbReference>
<keyword evidence="3 6" id="KW-0032">Aminotransferase</keyword>
<feature type="domain" description="Aminotransferase class I/classII large" evidence="7">
    <location>
        <begin position="27"/>
        <end position="374"/>
    </location>
</feature>
<dbReference type="InterPro" id="IPR015424">
    <property type="entry name" value="PyrdxlP-dep_Trfase"/>
</dbReference>
<dbReference type="Gene3D" id="3.90.1150.10">
    <property type="entry name" value="Aspartate Aminotransferase, domain 1"/>
    <property type="match status" value="1"/>
</dbReference>